<evidence type="ECO:0000313" key="12">
    <source>
        <dbReference type="EMBL" id="TFH67996.1"/>
    </source>
</evidence>
<dbReference type="InterPro" id="IPR000326">
    <property type="entry name" value="PAP2/HPO"/>
</dbReference>
<dbReference type="EMBL" id="SPIA01000002">
    <property type="protein sequence ID" value="TFH67996.1"/>
    <property type="molecule type" value="Genomic_DNA"/>
</dbReference>
<keyword evidence="13" id="KW-1185">Reference proteome</keyword>
<reference evidence="12 13" key="1">
    <citation type="submission" date="2019-03" db="EMBL/GenBank/DDBJ databases">
        <title>Draft genome of Gammaproteobacteria bacterium LSUCC0057, a member of the SAR92 clade.</title>
        <authorList>
            <person name="Lanclos V.C."/>
            <person name="Doiron C."/>
            <person name="Henson M.W."/>
            <person name="Thrash J.C."/>
        </authorList>
    </citation>
    <scope>NUCLEOTIDE SEQUENCE [LARGE SCALE GENOMIC DNA]</scope>
    <source>
        <strain evidence="12 13">LSUCC0057</strain>
    </source>
</reference>
<sequence length="182" mass="20040">MITTLRQSHLLRWIQRVDTTLFSWVMTHPRFNLWAALSRQLSRSADGFLYPLVALALYWQGYSHLAVVAAVAFAIERPLYWILKNSCRRFRPTECLPGVVGLVTPSDRFSFPSGHTSGAFLIATIIVAAFPESVLFAYSWAAAVGCSRVCLGVHFPTDTLVGALLGVSCAQMVLSYLTAAAL</sequence>
<dbReference type="CDD" id="cd01610">
    <property type="entry name" value="PAP2_like"/>
    <property type="match status" value="1"/>
</dbReference>
<dbReference type="SUPFAM" id="SSF48317">
    <property type="entry name" value="Acid phosphatase/Vanadium-dependent haloperoxidase"/>
    <property type="match status" value="1"/>
</dbReference>
<comment type="caution">
    <text evidence="12">The sequence shown here is derived from an EMBL/GenBank/DDBJ whole genome shotgun (WGS) entry which is preliminary data.</text>
</comment>
<evidence type="ECO:0000256" key="2">
    <source>
        <dbReference type="ARBA" id="ARBA00012374"/>
    </source>
</evidence>
<keyword evidence="7 10" id="KW-0472">Membrane</keyword>
<dbReference type="Proteomes" id="UP000298133">
    <property type="component" value="Unassembled WGS sequence"/>
</dbReference>
<dbReference type="EC" id="3.6.1.27" evidence="2"/>
<gene>
    <name evidence="12" type="ORF">E3W66_07060</name>
</gene>
<name>A0A4Y8UGQ1_9GAMM</name>
<dbReference type="Pfam" id="PF01569">
    <property type="entry name" value="PAP2"/>
    <property type="match status" value="1"/>
</dbReference>
<accession>A0A4Y8UGQ1</accession>
<proteinExistence type="predicted"/>
<evidence type="ECO:0000313" key="13">
    <source>
        <dbReference type="Proteomes" id="UP000298133"/>
    </source>
</evidence>
<dbReference type="SMART" id="SM00014">
    <property type="entry name" value="acidPPc"/>
    <property type="match status" value="1"/>
</dbReference>
<evidence type="ECO:0000256" key="8">
    <source>
        <dbReference type="ARBA" id="ARBA00032707"/>
    </source>
</evidence>
<comment type="subcellular location">
    <subcellularLocation>
        <location evidence="1">Cell membrane</location>
        <topology evidence="1">Multi-pass membrane protein</topology>
    </subcellularLocation>
</comment>
<evidence type="ECO:0000256" key="9">
    <source>
        <dbReference type="ARBA" id="ARBA00047594"/>
    </source>
</evidence>
<evidence type="ECO:0000256" key="4">
    <source>
        <dbReference type="ARBA" id="ARBA00022692"/>
    </source>
</evidence>
<dbReference type="InterPro" id="IPR036938">
    <property type="entry name" value="PAP2/HPO_sf"/>
</dbReference>
<evidence type="ECO:0000256" key="10">
    <source>
        <dbReference type="SAM" id="Phobius"/>
    </source>
</evidence>
<keyword evidence="4 10" id="KW-0812">Transmembrane</keyword>
<evidence type="ECO:0000259" key="11">
    <source>
        <dbReference type="SMART" id="SM00014"/>
    </source>
</evidence>
<comment type="catalytic activity">
    <reaction evidence="9">
        <text>di-trans,octa-cis-undecaprenyl diphosphate + H2O = di-trans,octa-cis-undecaprenyl phosphate + phosphate + H(+)</text>
        <dbReference type="Rhea" id="RHEA:28094"/>
        <dbReference type="ChEBI" id="CHEBI:15377"/>
        <dbReference type="ChEBI" id="CHEBI:15378"/>
        <dbReference type="ChEBI" id="CHEBI:43474"/>
        <dbReference type="ChEBI" id="CHEBI:58405"/>
        <dbReference type="ChEBI" id="CHEBI:60392"/>
        <dbReference type="EC" id="3.6.1.27"/>
    </reaction>
</comment>
<dbReference type="Gene3D" id="1.20.144.10">
    <property type="entry name" value="Phosphatidic acid phosphatase type 2/haloperoxidase"/>
    <property type="match status" value="1"/>
</dbReference>
<evidence type="ECO:0000256" key="5">
    <source>
        <dbReference type="ARBA" id="ARBA00022801"/>
    </source>
</evidence>
<feature type="transmembrane region" description="Helical" evidence="10">
    <location>
        <begin position="160"/>
        <end position="179"/>
    </location>
</feature>
<keyword evidence="6 10" id="KW-1133">Transmembrane helix</keyword>
<feature type="transmembrane region" description="Helical" evidence="10">
    <location>
        <begin position="48"/>
        <end position="75"/>
    </location>
</feature>
<evidence type="ECO:0000256" key="3">
    <source>
        <dbReference type="ARBA" id="ARBA00022475"/>
    </source>
</evidence>
<dbReference type="OrthoDB" id="9780507at2"/>
<feature type="transmembrane region" description="Helical" evidence="10">
    <location>
        <begin position="118"/>
        <end position="140"/>
    </location>
</feature>
<protein>
    <recommendedName>
        <fullName evidence="2">undecaprenyl-diphosphate phosphatase</fullName>
        <ecNumber evidence="2">3.6.1.27</ecNumber>
    </recommendedName>
    <alternativeName>
        <fullName evidence="8">Undecaprenyl pyrophosphate phosphatase</fullName>
    </alternativeName>
</protein>
<organism evidence="12 13">
    <name type="scientific">Gammaproteobacteria bacterium LSUCC0057</name>
    <dbReference type="NCBI Taxonomy" id="2559237"/>
    <lineage>
        <taxon>Bacteria</taxon>
        <taxon>Pseudomonadati</taxon>
        <taxon>Pseudomonadota</taxon>
        <taxon>Gammaproteobacteria</taxon>
        <taxon>Cellvibrionales</taxon>
        <taxon>Porticoccaceae</taxon>
        <taxon>SAR92 clade</taxon>
    </lineage>
</organism>
<feature type="domain" description="Phosphatidic acid phosphatase type 2/haloperoxidase" evidence="11">
    <location>
        <begin position="53"/>
        <end position="174"/>
    </location>
</feature>
<dbReference type="GO" id="GO:0005886">
    <property type="term" value="C:plasma membrane"/>
    <property type="evidence" value="ECO:0007669"/>
    <property type="project" value="UniProtKB-SubCell"/>
</dbReference>
<keyword evidence="3" id="KW-1003">Cell membrane</keyword>
<dbReference type="GO" id="GO:0050380">
    <property type="term" value="F:undecaprenyl-diphosphatase activity"/>
    <property type="evidence" value="ECO:0007669"/>
    <property type="project" value="UniProtKB-EC"/>
</dbReference>
<evidence type="ECO:0000256" key="6">
    <source>
        <dbReference type="ARBA" id="ARBA00022989"/>
    </source>
</evidence>
<dbReference type="AlphaFoldDB" id="A0A4Y8UGQ1"/>
<evidence type="ECO:0000256" key="7">
    <source>
        <dbReference type="ARBA" id="ARBA00023136"/>
    </source>
</evidence>
<dbReference type="PANTHER" id="PTHR14969:SF62">
    <property type="entry name" value="DECAPRENYLPHOSPHORYL-5-PHOSPHORIBOSE PHOSPHATASE RV3807C-RELATED"/>
    <property type="match status" value="1"/>
</dbReference>
<dbReference type="PANTHER" id="PTHR14969">
    <property type="entry name" value="SPHINGOSINE-1-PHOSPHATE PHOSPHOHYDROLASE"/>
    <property type="match status" value="1"/>
</dbReference>
<evidence type="ECO:0000256" key="1">
    <source>
        <dbReference type="ARBA" id="ARBA00004651"/>
    </source>
</evidence>
<keyword evidence="5" id="KW-0378">Hydrolase</keyword>